<proteinExistence type="predicted"/>
<evidence type="ECO:0000313" key="1">
    <source>
        <dbReference type="EMBL" id="OLP80144.1"/>
    </source>
</evidence>
<dbReference type="EMBL" id="LSRX01001411">
    <property type="protein sequence ID" value="OLP80144.1"/>
    <property type="molecule type" value="Genomic_DNA"/>
</dbReference>
<protein>
    <submittedName>
        <fullName evidence="1">Uncharacterized protein</fullName>
    </submittedName>
</protein>
<dbReference type="AlphaFoldDB" id="A0A1Q9CB30"/>
<accession>A0A1Q9CB30</accession>
<sequence>MPPVFYKRGWVADTPSEVLQNALDRAGNSAPGEASRGVPAEEVDDDLPGWRCVGSRWVLGLPVPDASGIQLDASVQAGEEAATLNFD</sequence>
<organism evidence="1 2">
    <name type="scientific">Symbiodinium microadriaticum</name>
    <name type="common">Dinoflagellate</name>
    <name type="synonym">Zooxanthella microadriatica</name>
    <dbReference type="NCBI Taxonomy" id="2951"/>
    <lineage>
        <taxon>Eukaryota</taxon>
        <taxon>Sar</taxon>
        <taxon>Alveolata</taxon>
        <taxon>Dinophyceae</taxon>
        <taxon>Suessiales</taxon>
        <taxon>Symbiodiniaceae</taxon>
        <taxon>Symbiodinium</taxon>
    </lineage>
</organism>
<gene>
    <name evidence="1" type="ORF">AK812_SmicGene39483</name>
</gene>
<name>A0A1Q9CB30_SYMMI</name>
<evidence type="ECO:0000313" key="2">
    <source>
        <dbReference type="Proteomes" id="UP000186817"/>
    </source>
</evidence>
<dbReference type="Proteomes" id="UP000186817">
    <property type="component" value="Unassembled WGS sequence"/>
</dbReference>
<keyword evidence="2" id="KW-1185">Reference proteome</keyword>
<reference evidence="1 2" key="1">
    <citation type="submission" date="2016-02" db="EMBL/GenBank/DDBJ databases">
        <title>Genome analysis of coral dinoflagellate symbionts highlights evolutionary adaptations to a symbiotic lifestyle.</title>
        <authorList>
            <person name="Aranda M."/>
            <person name="Li Y."/>
            <person name="Liew Y.J."/>
            <person name="Baumgarten S."/>
            <person name="Simakov O."/>
            <person name="Wilson M."/>
            <person name="Piel J."/>
            <person name="Ashoor H."/>
            <person name="Bougouffa S."/>
            <person name="Bajic V.B."/>
            <person name="Ryu T."/>
            <person name="Ravasi T."/>
            <person name="Bayer T."/>
            <person name="Micklem G."/>
            <person name="Kim H."/>
            <person name="Bhak J."/>
            <person name="Lajeunesse T.C."/>
            <person name="Voolstra C.R."/>
        </authorList>
    </citation>
    <scope>NUCLEOTIDE SEQUENCE [LARGE SCALE GENOMIC DNA]</scope>
    <source>
        <strain evidence="1 2">CCMP2467</strain>
    </source>
</reference>
<comment type="caution">
    <text evidence="1">The sequence shown here is derived from an EMBL/GenBank/DDBJ whole genome shotgun (WGS) entry which is preliminary data.</text>
</comment>
<dbReference type="OrthoDB" id="10302846at2759"/>